<sequence length="145" mass="16519">MIGLALEASGSFSYHAPTLRHDFYHDGVSYPQESRPPESVSGCPPFDDRGDSSLKRDERRRATGAVVADFARRFHRSSDAKEIRSGTVYHEVDVLVVTVKLIAGGQREDERPRVDKRSRDKKRIEDKKIRETSPRPRGRAKKRKS</sequence>
<reference evidence="2" key="1">
    <citation type="journal article" date="2020" name="G3 (Bethesda)">
        <title>High-Quality Assemblies for Three Invasive Social Wasps from the &lt;i&gt;Vespula&lt;/i&gt; Genus.</title>
        <authorList>
            <person name="Harrop T.W.R."/>
            <person name="Guhlin J."/>
            <person name="McLaughlin G.M."/>
            <person name="Permina E."/>
            <person name="Stockwell P."/>
            <person name="Gilligan J."/>
            <person name="Le Lec M.F."/>
            <person name="Gruber M.A.M."/>
            <person name="Quinn O."/>
            <person name="Lovegrove M."/>
            <person name="Duncan E.J."/>
            <person name="Remnant E.J."/>
            <person name="Van Eeckhoven J."/>
            <person name="Graham B."/>
            <person name="Knapp R.A."/>
            <person name="Langford K.W."/>
            <person name="Kronenberg Z."/>
            <person name="Press M.O."/>
            <person name="Eacker S.M."/>
            <person name="Wilson-Rankin E.E."/>
            <person name="Purcell J."/>
            <person name="Lester P.J."/>
            <person name="Dearden P.K."/>
        </authorList>
    </citation>
    <scope>NUCLEOTIDE SEQUENCE</scope>
    <source>
        <strain evidence="2">Volc-1</strain>
    </source>
</reference>
<dbReference type="EMBL" id="JACSDY010000004">
    <property type="protein sequence ID" value="KAF7430071.1"/>
    <property type="molecule type" value="Genomic_DNA"/>
</dbReference>
<dbReference type="Proteomes" id="UP000600918">
    <property type="component" value="Unassembled WGS sequence"/>
</dbReference>
<evidence type="ECO:0000256" key="1">
    <source>
        <dbReference type="SAM" id="MobiDB-lite"/>
    </source>
</evidence>
<keyword evidence="3" id="KW-1185">Reference proteome</keyword>
<accession>A0A834P7P8</accession>
<evidence type="ECO:0000313" key="2">
    <source>
        <dbReference type="EMBL" id="KAF7430071.1"/>
    </source>
</evidence>
<feature type="region of interest" description="Disordered" evidence="1">
    <location>
        <begin position="28"/>
        <end position="62"/>
    </location>
</feature>
<feature type="region of interest" description="Disordered" evidence="1">
    <location>
        <begin position="105"/>
        <end position="145"/>
    </location>
</feature>
<organism evidence="2 3">
    <name type="scientific">Vespula pensylvanica</name>
    <name type="common">Western yellow jacket</name>
    <name type="synonym">Wasp</name>
    <dbReference type="NCBI Taxonomy" id="30213"/>
    <lineage>
        <taxon>Eukaryota</taxon>
        <taxon>Metazoa</taxon>
        <taxon>Ecdysozoa</taxon>
        <taxon>Arthropoda</taxon>
        <taxon>Hexapoda</taxon>
        <taxon>Insecta</taxon>
        <taxon>Pterygota</taxon>
        <taxon>Neoptera</taxon>
        <taxon>Endopterygota</taxon>
        <taxon>Hymenoptera</taxon>
        <taxon>Apocrita</taxon>
        <taxon>Aculeata</taxon>
        <taxon>Vespoidea</taxon>
        <taxon>Vespidae</taxon>
        <taxon>Vespinae</taxon>
        <taxon>Vespula</taxon>
    </lineage>
</organism>
<comment type="caution">
    <text evidence="2">The sequence shown here is derived from an EMBL/GenBank/DDBJ whole genome shotgun (WGS) entry which is preliminary data.</text>
</comment>
<protein>
    <submittedName>
        <fullName evidence="2">Uncharacterized protein</fullName>
    </submittedName>
</protein>
<feature type="compositionally biased region" description="Basic and acidic residues" evidence="1">
    <location>
        <begin position="46"/>
        <end position="61"/>
    </location>
</feature>
<dbReference type="AlphaFoldDB" id="A0A834P7P8"/>
<proteinExistence type="predicted"/>
<feature type="compositionally biased region" description="Basic residues" evidence="1">
    <location>
        <begin position="136"/>
        <end position="145"/>
    </location>
</feature>
<name>A0A834P7P8_VESPE</name>
<evidence type="ECO:0000313" key="3">
    <source>
        <dbReference type="Proteomes" id="UP000600918"/>
    </source>
</evidence>
<gene>
    <name evidence="2" type="ORF">H0235_006469</name>
</gene>
<feature type="compositionally biased region" description="Basic and acidic residues" evidence="1">
    <location>
        <begin position="106"/>
        <end position="134"/>
    </location>
</feature>